<evidence type="ECO:0000256" key="1">
    <source>
        <dbReference type="SAM" id="MobiDB-lite"/>
    </source>
</evidence>
<gene>
    <name evidence="2" type="ORF">FHR96_003975</name>
</gene>
<dbReference type="AlphaFoldDB" id="A0A7W5C1T1"/>
<reference evidence="2 3" key="1">
    <citation type="submission" date="2020-08" db="EMBL/GenBank/DDBJ databases">
        <title>Genomic Encyclopedia of Type Strains, Phase III (KMG-III): the genomes of soil and plant-associated and newly described type strains.</title>
        <authorList>
            <person name="Whitman W."/>
        </authorList>
    </citation>
    <scope>NUCLEOTIDE SEQUENCE [LARGE SCALE GENOMIC DNA]</scope>
    <source>
        <strain evidence="2 3">CECT 5995</strain>
    </source>
</reference>
<proteinExistence type="predicted"/>
<dbReference type="EMBL" id="JACHXM010000033">
    <property type="protein sequence ID" value="MBB3143062.1"/>
    <property type="molecule type" value="Genomic_DNA"/>
</dbReference>
<accession>A0A7W5C1T1</accession>
<evidence type="ECO:0000313" key="2">
    <source>
        <dbReference type="EMBL" id="MBB3143062.1"/>
    </source>
</evidence>
<protein>
    <recommendedName>
        <fullName evidence="4">Lipoprotein</fullName>
    </recommendedName>
</protein>
<dbReference type="Proteomes" id="UP000525987">
    <property type="component" value="Unassembled WGS sequence"/>
</dbReference>
<comment type="caution">
    <text evidence="2">The sequence shown here is derived from an EMBL/GenBank/DDBJ whole genome shotgun (WGS) entry which is preliminary data.</text>
</comment>
<organism evidence="2 3">
    <name type="scientific">Halomonas organivorans</name>
    <dbReference type="NCBI Taxonomy" id="257772"/>
    <lineage>
        <taxon>Bacteria</taxon>
        <taxon>Pseudomonadati</taxon>
        <taxon>Pseudomonadota</taxon>
        <taxon>Gammaproteobacteria</taxon>
        <taxon>Oceanospirillales</taxon>
        <taxon>Halomonadaceae</taxon>
        <taxon>Halomonas</taxon>
    </lineage>
</organism>
<keyword evidence="3" id="KW-1185">Reference proteome</keyword>
<evidence type="ECO:0008006" key="4">
    <source>
        <dbReference type="Google" id="ProtNLM"/>
    </source>
</evidence>
<sequence>MNRGLTFSALIISAPLLLSGCLSDYPQFQTVDQSKLCVASSDEQAMACPEGELFMARVMQPNPATRAFNVLNTAALYCDTNYPIFENAAGVMCVMTHQRIDRLTGSEPSAQGMGTAQEGASQDAVQEDQAAEGQ</sequence>
<dbReference type="PROSITE" id="PS51257">
    <property type="entry name" value="PROKAR_LIPOPROTEIN"/>
    <property type="match status" value="1"/>
</dbReference>
<feature type="compositionally biased region" description="Polar residues" evidence="1">
    <location>
        <begin position="106"/>
        <end position="124"/>
    </location>
</feature>
<name>A0A7W5C1T1_9GAMM</name>
<dbReference type="RefSeq" id="WP_183389409.1">
    <property type="nucleotide sequence ID" value="NZ_JACHXM010000033.1"/>
</dbReference>
<evidence type="ECO:0000313" key="3">
    <source>
        <dbReference type="Proteomes" id="UP000525987"/>
    </source>
</evidence>
<feature type="compositionally biased region" description="Acidic residues" evidence="1">
    <location>
        <begin position="125"/>
        <end position="134"/>
    </location>
</feature>
<feature type="region of interest" description="Disordered" evidence="1">
    <location>
        <begin position="104"/>
        <end position="134"/>
    </location>
</feature>